<dbReference type="Pfam" id="PF02661">
    <property type="entry name" value="Fic"/>
    <property type="match status" value="1"/>
</dbReference>
<dbReference type="PANTHER" id="PTHR39426:SF1">
    <property type="entry name" value="HOMOLOGY TO DEATH-ON-CURING PROTEIN OF PHAGE P1"/>
    <property type="match status" value="1"/>
</dbReference>
<feature type="domain" description="Fido" evidence="1">
    <location>
        <begin position="7"/>
        <end position="123"/>
    </location>
</feature>
<reference evidence="2 3" key="1">
    <citation type="submission" date="2020-08" db="EMBL/GenBank/DDBJ databases">
        <title>Genomic Encyclopedia of Type Strains, Phase IV (KMG-IV): sequencing the most valuable type-strain genomes for metagenomic binning, comparative biology and taxonomic classification.</title>
        <authorList>
            <person name="Goeker M."/>
        </authorList>
    </citation>
    <scope>NUCLEOTIDE SEQUENCE [LARGE SCALE GENOMIC DNA]</scope>
    <source>
        <strain evidence="2 3">DSM 25481</strain>
    </source>
</reference>
<dbReference type="InterPro" id="IPR003812">
    <property type="entry name" value="Fido"/>
</dbReference>
<dbReference type="PIRSF" id="PIRSF018297">
    <property type="entry name" value="Doc"/>
    <property type="match status" value="1"/>
</dbReference>
<dbReference type="PROSITE" id="PS51459">
    <property type="entry name" value="FIDO"/>
    <property type="match status" value="1"/>
</dbReference>
<dbReference type="InterPro" id="IPR036597">
    <property type="entry name" value="Fido-like_dom_sf"/>
</dbReference>
<keyword evidence="3" id="KW-1185">Reference proteome</keyword>
<dbReference type="Proteomes" id="UP000528964">
    <property type="component" value="Unassembled WGS sequence"/>
</dbReference>
<evidence type="ECO:0000313" key="3">
    <source>
        <dbReference type="Proteomes" id="UP000528964"/>
    </source>
</evidence>
<dbReference type="InterPro" id="IPR053737">
    <property type="entry name" value="Type_II_TA_Toxin"/>
</dbReference>
<dbReference type="AlphaFoldDB" id="A0A7W6D184"/>
<evidence type="ECO:0000259" key="1">
    <source>
        <dbReference type="PROSITE" id="PS51459"/>
    </source>
</evidence>
<sequence length="131" mass="14004">MKEPVWISKSTAVAAHDEQIAEHGGRGGLINEGALEAALHRPRNLLHYGKPDLAELAASYGYGLAKDHAFSDGNKRVSAVVTELFLELNGYALELTDAELVTLWLGLAGGDIPEQALADVLRGAMRPMDPS</sequence>
<dbReference type="GO" id="GO:0016301">
    <property type="term" value="F:kinase activity"/>
    <property type="evidence" value="ECO:0007669"/>
    <property type="project" value="InterPro"/>
</dbReference>
<dbReference type="InterPro" id="IPR006440">
    <property type="entry name" value="Doc"/>
</dbReference>
<gene>
    <name evidence="2" type="ORF">GGR24_002829</name>
</gene>
<dbReference type="Gene3D" id="1.20.120.1870">
    <property type="entry name" value="Fic/DOC protein, Fido domain"/>
    <property type="match status" value="1"/>
</dbReference>
<proteinExistence type="predicted"/>
<organism evidence="2 3">
    <name type="scientific">Hansschlegelia beijingensis</name>
    <dbReference type="NCBI Taxonomy" id="1133344"/>
    <lineage>
        <taxon>Bacteria</taxon>
        <taxon>Pseudomonadati</taxon>
        <taxon>Pseudomonadota</taxon>
        <taxon>Alphaproteobacteria</taxon>
        <taxon>Hyphomicrobiales</taxon>
        <taxon>Methylopilaceae</taxon>
        <taxon>Hansschlegelia</taxon>
    </lineage>
</organism>
<dbReference type="EMBL" id="JACIDR010000004">
    <property type="protein sequence ID" value="MBB3974152.1"/>
    <property type="molecule type" value="Genomic_DNA"/>
</dbReference>
<dbReference type="PANTHER" id="PTHR39426">
    <property type="entry name" value="HOMOLOGY TO DEATH-ON-CURING PROTEIN OF PHAGE P1"/>
    <property type="match status" value="1"/>
</dbReference>
<dbReference type="NCBIfam" id="TIGR01550">
    <property type="entry name" value="DOC_P1"/>
    <property type="match status" value="1"/>
</dbReference>
<accession>A0A7W6D184</accession>
<dbReference type="SUPFAM" id="SSF140931">
    <property type="entry name" value="Fic-like"/>
    <property type="match status" value="1"/>
</dbReference>
<protein>
    <submittedName>
        <fullName evidence="2">Death-on-curing protein</fullName>
    </submittedName>
</protein>
<evidence type="ECO:0000313" key="2">
    <source>
        <dbReference type="EMBL" id="MBB3974152.1"/>
    </source>
</evidence>
<dbReference type="RefSeq" id="WP_343066261.1">
    <property type="nucleotide sequence ID" value="NZ_JACIDR010000004.1"/>
</dbReference>
<comment type="caution">
    <text evidence="2">The sequence shown here is derived from an EMBL/GenBank/DDBJ whole genome shotgun (WGS) entry which is preliminary data.</text>
</comment>
<name>A0A7W6D184_9HYPH</name>